<dbReference type="AlphaFoldDB" id="M2ZPW8"/>
<dbReference type="HOGENOM" id="CLU_831898_0_0_1"/>
<dbReference type="RefSeq" id="XP_007928398.1">
    <property type="nucleotide sequence ID" value="XM_007930207.1"/>
</dbReference>
<evidence type="ECO:0000313" key="2">
    <source>
        <dbReference type="EMBL" id="EME81124.1"/>
    </source>
</evidence>
<proteinExistence type="predicted"/>
<feature type="region of interest" description="Disordered" evidence="1">
    <location>
        <begin position="84"/>
        <end position="109"/>
    </location>
</feature>
<dbReference type="GeneID" id="19333564"/>
<feature type="region of interest" description="Disordered" evidence="1">
    <location>
        <begin position="253"/>
        <end position="273"/>
    </location>
</feature>
<dbReference type="Proteomes" id="UP000016932">
    <property type="component" value="Unassembled WGS sequence"/>
</dbReference>
<feature type="compositionally biased region" description="Basic and acidic residues" evidence="1">
    <location>
        <begin position="88"/>
        <end position="105"/>
    </location>
</feature>
<name>M2ZPW8_PSEFD</name>
<organism evidence="2 3">
    <name type="scientific">Pseudocercospora fijiensis (strain CIRAD86)</name>
    <name type="common">Black leaf streak disease fungus</name>
    <name type="synonym">Mycosphaerella fijiensis</name>
    <dbReference type="NCBI Taxonomy" id="383855"/>
    <lineage>
        <taxon>Eukaryota</taxon>
        <taxon>Fungi</taxon>
        <taxon>Dikarya</taxon>
        <taxon>Ascomycota</taxon>
        <taxon>Pezizomycotina</taxon>
        <taxon>Dothideomycetes</taxon>
        <taxon>Dothideomycetidae</taxon>
        <taxon>Mycosphaerellales</taxon>
        <taxon>Mycosphaerellaceae</taxon>
        <taxon>Pseudocercospora</taxon>
    </lineage>
</organism>
<dbReference type="EMBL" id="KB446560">
    <property type="protein sequence ID" value="EME81124.1"/>
    <property type="molecule type" value="Genomic_DNA"/>
</dbReference>
<feature type="region of interest" description="Disordered" evidence="1">
    <location>
        <begin position="33"/>
        <end position="52"/>
    </location>
</feature>
<dbReference type="VEuPathDB" id="FungiDB:MYCFIDRAFT_176438"/>
<gene>
    <name evidence="2" type="ORF">MYCFIDRAFT_176438</name>
</gene>
<reference evidence="2 3" key="1">
    <citation type="journal article" date="2012" name="PLoS Pathog.">
        <title>Diverse lifestyles and strategies of plant pathogenesis encoded in the genomes of eighteen Dothideomycetes fungi.</title>
        <authorList>
            <person name="Ohm R.A."/>
            <person name="Feau N."/>
            <person name="Henrissat B."/>
            <person name="Schoch C.L."/>
            <person name="Horwitz B.A."/>
            <person name="Barry K.W."/>
            <person name="Condon B.J."/>
            <person name="Copeland A.C."/>
            <person name="Dhillon B."/>
            <person name="Glaser F."/>
            <person name="Hesse C.N."/>
            <person name="Kosti I."/>
            <person name="LaButti K."/>
            <person name="Lindquist E.A."/>
            <person name="Lucas S."/>
            <person name="Salamov A.A."/>
            <person name="Bradshaw R.E."/>
            <person name="Ciuffetti L."/>
            <person name="Hamelin R.C."/>
            <person name="Kema G.H.J."/>
            <person name="Lawrence C."/>
            <person name="Scott J.A."/>
            <person name="Spatafora J.W."/>
            <person name="Turgeon B.G."/>
            <person name="de Wit P.J.G.M."/>
            <person name="Zhong S."/>
            <person name="Goodwin S.B."/>
            <person name="Grigoriev I.V."/>
        </authorList>
    </citation>
    <scope>NUCLEOTIDE SEQUENCE [LARGE SCALE GENOMIC DNA]</scope>
    <source>
        <strain evidence="2 3">CIRAD86</strain>
    </source>
</reference>
<dbReference type="KEGG" id="pfj:MYCFIDRAFT_176438"/>
<evidence type="ECO:0000313" key="3">
    <source>
        <dbReference type="Proteomes" id="UP000016932"/>
    </source>
</evidence>
<keyword evidence="3" id="KW-1185">Reference proteome</keyword>
<accession>M2ZPW8</accession>
<evidence type="ECO:0000256" key="1">
    <source>
        <dbReference type="SAM" id="MobiDB-lite"/>
    </source>
</evidence>
<sequence length="334" mass="37981">MSSVVEKQTATSRAMRLNKGGILLVTRPRVRQGSADAKIAQPPSHASRVSRSHLKVHAAYVEQPRSKSRYAQSATQRLWIIPGTNHDLGNRRPDEDAVSEARERSPANSRWSKNVTERIEEVLLWRPRRRSSNLPNVIEPPRVSLNLISPAILISSSQTPPSAMNAGAAMGEHERRYDKGCENSQLSGRVRSAFHRPHFRDDISPRSSPPHFHEVDLHTFLWFNGDTRITMSALPHPPAIPMLTYTNWPQTSRDPHNHHSTYTSHHLKENKPFPDTRKETYHIAFILRHLLPAEIVVIIIHHAGLHETSIQSSFTYLKPRQYAVEYGSFCLLCL</sequence>
<protein>
    <submittedName>
        <fullName evidence="2">Uncharacterized protein</fullName>
    </submittedName>
</protein>